<accession>A0ABN1H431</accession>
<reference evidence="3 4" key="1">
    <citation type="journal article" date="2019" name="Int. J. Syst. Evol. Microbiol.">
        <title>The Global Catalogue of Microorganisms (GCM) 10K type strain sequencing project: providing services to taxonomists for standard genome sequencing and annotation.</title>
        <authorList>
            <consortium name="The Broad Institute Genomics Platform"/>
            <consortium name="The Broad Institute Genome Sequencing Center for Infectious Disease"/>
            <person name="Wu L."/>
            <person name="Ma J."/>
        </authorList>
    </citation>
    <scope>NUCLEOTIDE SEQUENCE [LARGE SCALE GENOMIC DNA]</scope>
    <source>
        <strain evidence="3 4">JCM 10671</strain>
    </source>
</reference>
<sequence length="161" mass="17212">MSHAPLARTAAAAVLGLTVLTPMLQSTSAEAVAVSDATRGQLRKEIVAAVNAARAKQGCKPVKVAPKLTAAAQRHADDMARTTLFSHTSADGRSWIARIRKTGFKKPGGENIARGYPSTERVMTGWLNSPGHRANILNCRFRAIGVGHNATGNYWVQDFGY</sequence>
<feature type="signal peptide" evidence="1">
    <location>
        <begin position="1"/>
        <end position="31"/>
    </location>
</feature>
<evidence type="ECO:0000256" key="1">
    <source>
        <dbReference type="SAM" id="SignalP"/>
    </source>
</evidence>
<dbReference type="InterPro" id="IPR014044">
    <property type="entry name" value="CAP_dom"/>
</dbReference>
<organism evidence="3 4">
    <name type="scientific">Sporichthya brevicatena</name>
    <dbReference type="NCBI Taxonomy" id="171442"/>
    <lineage>
        <taxon>Bacteria</taxon>
        <taxon>Bacillati</taxon>
        <taxon>Actinomycetota</taxon>
        <taxon>Actinomycetes</taxon>
        <taxon>Sporichthyales</taxon>
        <taxon>Sporichthyaceae</taxon>
        <taxon>Sporichthya</taxon>
    </lineage>
</organism>
<protein>
    <recommendedName>
        <fullName evidence="2">SCP domain-containing protein</fullName>
    </recommendedName>
</protein>
<keyword evidence="1" id="KW-0732">Signal</keyword>
<evidence type="ECO:0000313" key="3">
    <source>
        <dbReference type="EMBL" id="GAA0628094.1"/>
    </source>
</evidence>
<dbReference type="Pfam" id="PF00188">
    <property type="entry name" value="CAP"/>
    <property type="match status" value="1"/>
</dbReference>
<dbReference type="PANTHER" id="PTHR31157:SF1">
    <property type="entry name" value="SCP DOMAIN-CONTAINING PROTEIN"/>
    <property type="match status" value="1"/>
</dbReference>
<comment type="caution">
    <text evidence="3">The sequence shown here is derived from an EMBL/GenBank/DDBJ whole genome shotgun (WGS) entry which is preliminary data.</text>
</comment>
<evidence type="ECO:0000259" key="2">
    <source>
        <dbReference type="Pfam" id="PF00188"/>
    </source>
</evidence>
<keyword evidence="4" id="KW-1185">Reference proteome</keyword>
<feature type="chain" id="PRO_5046885923" description="SCP domain-containing protein" evidence="1">
    <location>
        <begin position="32"/>
        <end position="161"/>
    </location>
</feature>
<dbReference type="Gene3D" id="3.40.33.10">
    <property type="entry name" value="CAP"/>
    <property type="match status" value="1"/>
</dbReference>
<dbReference type="CDD" id="cd05379">
    <property type="entry name" value="CAP_bacterial"/>
    <property type="match status" value="1"/>
</dbReference>
<dbReference type="RefSeq" id="WP_344607028.1">
    <property type="nucleotide sequence ID" value="NZ_BAAAHE010000030.1"/>
</dbReference>
<feature type="domain" description="SCP" evidence="2">
    <location>
        <begin position="48"/>
        <end position="159"/>
    </location>
</feature>
<dbReference type="SUPFAM" id="SSF55797">
    <property type="entry name" value="PR-1-like"/>
    <property type="match status" value="1"/>
</dbReference>
<name>A0ABN1H431_9ACTN</name>
<dbReference type="InterPro" id="IPR035940">
    <property type="entry name" value="CAP_sf"/>
</dbReference>
<dbReference type="PANTHER" id="PTHR31157">
    <property type="entry name" value="SCP DOMAIN-CONTAINING PROTEIN"/>
    <property type="match status" value="1"/>
</dbReference>
<dbReference type="Proteomes" id="UP001500957">
    <property type="component" value="Unassembled WGS sequence"/>
</dbReference>
<proteinExistence type="predicted"/>
<gene>
    <name evidence="3" type="ORF">GCM10009547_34650</name>
</gene>
<evidence type="ECO:0000313" key="4">
    <source>
        <dbReference type="Proteomes" id="UP001500957"/>
    </source>
</evidence>
<dbReference type="EMBL" id="BAAAHE010000030">
    <property type="protein sequence ID" value="GAA0628094.1"/>
    <property type="molecule type" value="Genomic_DNA"/>
</dbReference>